<keyword evidence="7" id="KW-0408">Iron</keyword>
<organism evidence="17 18">
    <name type="scientific">Chitinophaga caeni</name>
    <dbReference type="NCBI Taxonomy" id="2029983"/>
    <lineage>
        <taxon>Bacteria</taxon>
        <taxon>Pseudomonadati</taxon>
        <taxon>Bacteroidota</taxon>
        <taxon>Chitinophagia</taxon>
        <taxon>Chitinophagales</taxon>
        <taxon>Chitinophagaceae</taxon>
        <taxon>Chitinophaga</taxon>
    </lineage>
</organism>
<evidence type="ECO:0000256" key="10">
    <source>
        <dbReference type="ARBA" id="ARBA00023136"/>
    </source>
</evidence>
<evidence type="ECO:0000256" key="13">
    <source>
        <dbReference type="RuleBase" id="RU003357"/>
    </source>
</evidence>
<dbReference type="PANTHER" id="PTHR32552:SF68">
    <property type="entry name" value="FERRICHROME OUTER MEMBRANE TRANSPORTER_PHAGE RECEPTOR"/>
    <property type="match status" value="1"/>
</dbReference>
<dbReference type="SUPFAM" id="SSF49464">
    <property type="entry name" value="Carboxypeptidase regulatory domain-like"/>
    <property type="match status" value="1"/>
</dbReference>
<dbReference type="InterPro" id="IPR023997">
    <property type="entry name" value="TonB-dep_OMP_SusC/RagA_CS"/>
</dbReference>
<evidence type="ECO:0000256" key="9">
    <source>
        <dbReference type="ARBA" id="ARBA00023077"/>
    </source>
</evidence>
<evidence type="ECO:0000256" key="3">
    <source>
        <dbReference type="ARBA" id="ARBA00022452"/>
    </source>
</evidence>
<keyword evidence="8" id="KW-0406">Ion transport</keyword>
<dbReference type="PANTHER" id="PTHR32552">
    <property type="entry name" value="FERRICHROME IRON RECEPTOR-RELATED"/>
    <property type="match status" value="1"/>
</dbReference>
<evidence type="ECO:0000259" key="16">
    <source>
        <dbReference type="Pfam" id="PF07715"/>
    </source>
</evidence>
<evidence type="ECO:0000256" key="7">
    <source>
        <dbReference type="ARBA" id="ARBA00023004"/>
    </source>
</evidence>
<dbReference type="AlphaFoldDB" id="A0A291QSK4"/>
<keyword evidence="2 12" id="KW-0813">Transport</keyword>
<evidence type="ECO:0000256" key="11">
    <source>
        <dbReference type="ARBA" id="ARBA00023237"/>
    </source>
</evidence>
<reference evidence="17 18" key="1">
    <citation type="submission" date="2017-10" db="EMBL/GenBank/DDBJ databases">
        <title>Paenichitinophaga pekingensis gen. nov., sp. nov., isolated from activated sludge.</title>
        <authorList>
            <person name="Jin D."/>
            <person name="Kong X."/>
            <person name="Deng Y."/>
            <person name="Bai Z."/>
        </authorList>
    </citation>
    <scope>NUCLEOTIDE SEQUENCE [LARGE SCALE GENOMIC DNA]</scope>
    <source>
        <strain evidence="17 18">13</strain>
    </source>
</reference>
<comment type="similarity">
    <text evidence="12 13">Belongs to the TonB-dependent receptor family.</text>
</comment>
<dbReference type="Gene3D" id="2.60.40.1120">
    <property type="entry name" value="Carboxypeptidase-like, regulatory domain"/>
    <property type="match status" value="1"/>
</dbReference>
<dbReference type="KEGG" id="cbae:COR50_06525"/>
<dbReference type="PROSITE" id="PS52016">
    <property type="entry name" value="TONB_DEPENDENT_REC_3"/>
    <property type="match status" value="1"/>
</dbReference>
<proteinExistence type="inferred from homology"/>
<evidence type="ECO:0000256" key="6">
    <source>
        <dbReference type="ARBA" id="ARBA00022729"/>
    </source>
</evidence>
<dbReference type="InterPro" id="IPR037066">
    <property type="entry name" value="Plug_dom_sf"/>
</dbReference>
<dbReference type="GO" id="GO:0009279">
    <property type="term" value="C:cell outer membrane"/>
    <property type="evidence" value="ECO:0007669"/>
    <property type="project" value="UniProtKB-SubCell"/>
</dbReference>
<dbReference type="Pfam" id="PF13715">
    <property type="entry name" value="CarbopepD_reg_2"/>
    <property type="match status" value="1"/>
</dbReference>
<feature type="chain" id="PRO_5012629388" evidence="14">
    <location>
        <begin position="21"/>
        <end position="1081"/>
    </location>
</feature>
<feature type="signal peptide" evidence="14">
    <location>
        <begin position="1"/>
        <end position="20"/>
    </location>
</feature>
<dbReference type="Pfam" id="PF07715">
    <property type="entry name" value="Plug"/>
    <property type="match status" value="1"/>
</dbReference>
<dbReference type="RefSeq" id="WP_098193248.1">
    <property type="nucleotide sequence ID" value="NZ_CP023777.1"/>
</dbReference>
<evidence type="ECO:0000256" key="8">
    <source>
        <dbReference type="ARBA" id="ARBA00023065"/>
    </source>
</evidence>
<dbReference type="EMBL" id="CP023777">
    <property type="protein sequence ID" value="ATL46862.1"/>
    <property type="molecule type" value="Genomic_DNA"/>
</dbReference>
<dbReference type="Pfam" id="PF00593">
    <property type="entry name" value="TonB_dep_Rec_b-barrel"/>
    <property type="match status" value="1"/>
</dbReference>
<keyword evidence="10 12" id="KW-0472">Membrane</keyword>
<dbReference type="InterPro" id="IPR008969">
    <property type="entry name" value="CarboxyPept-like_regulatory"/>
</dbReference>
<evidence type="ECO:0000313" key="17">
    <source>
        <dbReference type="EMBL" id="ATL46862.1"/>
    </source>
</evidence>
<accession>A0A291QSK4</accession>
<dbReference type="GO" id="GO:0015344">
    <property type="term" value="F:siderophore uptake transmembrane transporter activity"/>
    <property type="evidence" value="ECO:0007669"/>
    <property type="project" value="TreeGrafter"/>
</dbReference>
<dbReference type="OrthoDB" id="609136at2"/>
<keyword evidence="6 14" id="KW-0732">Signal</keyword>
<name>A0A291QSK4_9BACT</name>
<keyword evidence="9 13" id="KW-0798">TonB box</keyword>
<evidence type="ECO:0000256" key="1">
    <source>
        <dbReference type="ARBA" id="ARBA00004571"/>
    </source>
</evidence>
<dbReference type="Gene3D" id="2.40.170.20">
    <property type="entry name" value="TonB-dependent receptor, beta-barrel domain"/>
    <property type="match status" value="1"/>
</dbReference>
<evidence type="ECO:0000259" key="15">
    <source>
        <dbReference type="Pfam" id="PF00593"/>
    </source>
</evidence>
<dbReference type="Proteomes" id="UP000220133">
    <property type="component" value="Chromosome"/>
</dbReference>
<dbReference type="InterPro" id="IPR036942">
    <property type="entry name" value="Beta-barrel_TonB_sf"/>
</dbReference>
<keyword evidence="5 12" id="KW-0812">Transmembrane</keyword>
<dbReference type="InterPro" id="IPR039426">
    <property type="entry name" value="TonB-dep_rcpt-like"/>
</dbReference>
<protein>
    <submittedName>
        <fullName evidence="17">SusC/RagA family TonB-linked outer membrane protein</fullName>
    </submittedName>
</protein>
<evidence type="ECO:0000313" key="18">
    <source>
        <dbReference type="Proteomes" id="UP000220133"/>
    </source>
</evidence>
<dbReference type="SUPFAM" id="SSF56935">
    <property type="entry name" value="Porins"/>
    <property type="match status" value="1"/>
</dbReference>
<dbReference type="InterPro" id="IPR000531">
    <property type="entry name" value="Beta-barrel_TonB"/>
</dbReference>
<comment type="subcellular location">
    <subcellularLocation>
        <location evidence="1 12">Cell outer membrane</location>
        <topology evidence="1 12">Multi-pass membrane protein</topology>
    </subcellularLocation>
</comment>
<evidence type="ECO:0000256" key="12">
    <source>
        <dbReference type="PROSITE-ProRule" id="PRU01360"/>
    </source>
</evidence>
<dbReference type="Gene3D" id="2.170.130.10">
    <property type="entry name" value="TonB-dependent receptor, plug domain"/>
    <property type="match status" value="1"/>
</dbReference>
<evidence type="ECO:0000256" key="14">
    <source>
        <dbReference type="SAM" id="SignalP"/>
    </source>
</evidence>
<dbReference type="InterPro" id="IPR012910">
    <property type="entry name" value="Plug_dom"/>
</dbReference>
<dbReference type="InterPro" id="IPR023996">
    <property type="entry name" value="TonB-dep_OMP_SusC/RagA"/>
</dbReference>
<evidence type="ECO:0000256" key="4">
    <source>
        <dbReference type="ARBA" id="ARBA00022496"/>
    </source>
</evidence>
<feature type="domain" description="TonB-dependent receptor plug" evidence="16">
    <location>
        <begin position="115"/>
        <end position="239"/>
    </location>
</feature>
<sequence length="1081" mass="118243">MKRVLLALLMAIFFVGQVFAQTRTIKGKVTSAEDGTPIIGATIIVKGTNLGTVTSVDGTYSINVPEGRNVLIVKFIGMKEKEITISGNTMDVSLEQDIRTLNETVITAQAIRRDKSSLGYSAPVIKSEEIMKGQNQSALNSLSGKVAGVNITGTANAPGSSSRIVLRGGSSITGSNQALIVIDGIPIDNSSVIGGSSSLSSIDFGNRGNDINPDDIESMTVLKGPAAAALYGSRASNGALIITTKSGKGGRKNMDITFSTTGTLSRVLSLPDLQNKYGQGGTQINPDGTFFNYDDPKENFSWGFPFDGQPKEWGQEINGVRQMKNYSALPDNVKDFFVTGKALTNNLSLTGGSDKTAYYLSLNSLNSDGVMPTSADLYNRYSVRFNGSAELAKNFKTSVSLNYIKINSDMIQGGQGVASVFDNVLQTPRDIPLNGKNLKNPYNTMEGTLFDGDGNSLYGFYGAYTVNPYYLLAKYKNQNNVDRITGNFTISWAPAEWIDITNRAGVDYYSDRRKFKYPKFSSMPADSTTGNYSAEDNVQGYVGKYGESEINVSEVLNDLMITFKKRFSTDFSASLLVGNNIRQSQFNQLNSETNSGGLVIPGWYNLNNSDGPVQSTNFYSIKRLIGLYGELNLNYKDMLYLGATARNDWSSTLPKKNNSFFYPSVNLSWIFTELMKDSKISNILNYGKLRASYAEVGNDPDPYLLKTYYDKTTVSGGFASIIFPFQGTSGLTLGDRIGNENLKPEKTSAFEVGTELGFFENRLYIDFSYYQNRSKDLIIPIPISPSTGFTSRVSNTGEVKNSGVELMVRGTPVKTQSGFTWEIYGTYTRNRNKVVSLLEGVDQIVIGGFSGMAIVAAVGKPYGTFYAQDLLRDDQGRVVVDGTTGLPRFTPTAVYLGSYNPDYQASLGSNFSYKNFSFSFLFDTKQGAEFYSRTKSIIAFNGTSLETVEGGREARIWPNSVIEDPNTPGKYDLNTTAKFYNYDYYANQKNRPNGQDVIDASFIKLREVNLTYSLPKTLLSKANIGAASVSLFGNNLWIHRAGNNKYADPEINSGGSGNEQGFDFTAQPSLANFGMNLKITF</sequence>
<keyword evidence="4" id="KW-0410">Iron transport</keyword>
<dbReference type="NCBIfam" id="TIGR04056">
    <property type="entry name" value="OMP_RagA_SusC"/>
    <property type="match status" value="1"/>
</dbReference>
<evidence type="ECO:0000256" key="5">
    <source>
        <dbReference type="ARBA" id="ARBA00022692"/>
    </source>
</evidence>
<keyword evidence="18" id="KW-1185">Reference proteome</keyword>
<evidence type="ECO:0000256" key="2">
    <source>
        <dbReference type="ARBA" id="ARBA00022448"/>
    </source>
</evidence>
<gene>
    <name evidence="17" type="ORF">COR50_06525</name>
</gene>
<keyword evidence="3 12" id="KW-1134">Transmembrane beta strand</keyword>
<dbReference type="NCBIfam" id="TIGR04057">
    <property type="entry name" value="SusC_RagA_signa"/>
    <property type="match status" value="1"/>
</dbReference>
<feature type="domain" description="TonB-dependent receptor-like beta-barrel" evidence="15">
    <location>
        <begin position="447"/>
        <end position="936"/>
    </location>
</feature>
<keyword evidence="11 12" id="KW-0998">Cell outer membrane</keyword>